<evidence type="ECO:0000256" key="8">
    <source>
        <dbReference type="ARBA" id="ARBA00023047"/>
    </source>
</evidence>
<comment type="subcellular location">
    <subcellularLocation>
        <location evidence="1">Cell outer membrane</location>
        <topology evidence="1">Multi-pass membrane protein</topology>
    </subcellularLocation>
</comment>
<dbReference type="InterPro" id="IPR049712">
    <property type="entry name" value="Poly_export"/>
</dbReference>
<dbReference type="OrthoDB" id="9808948at2"/>
<evidence type="ECO:0000259" key="15">
    <source>
        <dbReference type="Pfam" id="PF02563"/>
    </source>
</evidence>
<keyword evidence="19" id="KW-1185">Reference proteome</keyword>
<evidence type="ECO:0000256" key="3">
    <source>
        <dbReference type="ARBA" id="ARBA00022448"/>
    </source>
</evidence>
<evidence type="ECO:0000256" key="7">
    <source>
        <dbReference type="ARBA" id="ARBA00022729"/>
    </source>
</evidence>
<proteinExistence type="inferred from homology"/>
<dbReference type="Gene3D" id="3.10.560.10">
    <property type="entry name" value="Outer membrane lipoprotein wza domain like"/>
    <property type="match status" value="6"/>
</dbReference>
<keyword evidence="5" id="KW-0762">Sugar transport</keyword>
<evidence type="ECO:0000256" key="2">
    <source>
        <dbReference type="ARBA" id="ARBA00009450"/>
    </source>
</evidence>
<dbReference type="RefSeq" id="WP_073350209.1">
    <property type="nucleotide sequence ID" value="NZ_FQVD01000031.1"/>
</dbReference>
<evidence type="ECO:0000256" key="13">
    <source>
        <dbReference type="ARBA" id="ARBA00023237"/>
    </source>
</evidence>
<dbReference type="GO" id="GO:0015159">
    <property type="term" value="F:polysaccharide transmembrane transporter activity"/>
    <property type="evidence" value="ECO:0007669"/>
    <property type="project" value="InterPro"/>
</dbReference>
<dbReference type="GO" id="GO:0046930">
    <property type="term" value="C:pore complex"/>
    <property type="evidence" value="ECO:0007669"/>
    <property type="project" value="UniProtKB-KW"/>
</dbReference>
<gene>
    <name evidence="18" type="ORF">SAMN05444349_1311</name>
</gene>
<accession>A0A1M5DV85</accession>
<evidence type="ECO:0000256" key="4">
    <source>
        <dbReference type="ARBA" id="ARBA00022452"/>
    </source>
</evidence>
<comment type="similarity">
    <text evidence="2">Belongs to the BexD/CtrA/VexA family.</text>
</comment>
<evidence type="ECO:0000256" key="10">
    <source>
        <dbReference type="ARBA" id="ARBA00023114"/>
    </source>
</evidence>
<keyword evidence="7" id="KW-0732">Signal</keyword>
<dbReference type="PANTHER" id="PTHR33619">
    <property type="entry name" value="POLYSACCHARIDE EXPORT PROTEIN GFCE-RELATED"/>
    <property type="match status" value="1"/>
</dbReference>
<dbReference type="AlphaFoldDB" id="A0A1M5DV85"/>
<feature type="domain" description="Soluble ligand binding" evidence="16">
    <location>
        <begin position="198"/>
        <end position="247"/>
    </location>
</feature>
<feature type="domain" description="Polysaccharide export protein N-terminal" evidence="15">
    <location>
        <begin position="26"/>
        <end position="90"/>
    </location>
</feature>
<keyword evidence="14" id="KW-0449">Lipoprotein</keyword>
<keyword evidence="13" id="KW-0998">Cell outer membrane</keyword>
<keyword evidence="9" id="KW-0406">Ion transport</keyword>
<dbReference type="Pfam" id="PF02563">
    <property type="entry name" value="Poly_export"/>
    <property type="match status" value="1"/>
</dbReference>
<dbReference type="EMBL" id="FQVD01000031">
    <property type="protein sequence ID" value="SHF70774.1"/>
    <property type="molecule type" value="Genomic_DNA"/>
</dbReference>
<dbReference type="Gene3D" id="3.30.1950.10">
    <property type="entry name" value="wza like domain"/>
    <property type="match status" value="1"/>
</dbReference>
<organism evidence="18 19">
    <name type="scientific">Bacteroides faecichinchillae</name>
    <dbReference type="NCBI Taxonomy" id="871325"/>
    <lineage>
        <taxon>Bacteria</taxon>
        <taxon>Pseudomonadati</taxon>
        <taxon>Bacteroidota</taxon>
        <taxon>Bacteroidia</taxon>
        <taxon>Bacteroidales</taxon>
        <taxon>Bacteroidaceae</taxon>
        <taxon>Bacteroides</taxon>
    </lineage>
</organism>
<keyword evidence="4" id="KW-1134">Transmembrane beta strand</keyword>
<evidence type="ECO:0000256" key="1">
    <source>
        <dbReference type="ARBA" id="ARBA00004571"/>
    </source>
</evidence>
<keyword evidence="8" id="KW-0625">Polysaccharide transport</keyword>
<evidence type="ECO:0000313" key="18">
    <source>
        <dbReference type="EMBL" id="SHF70774.1"/>
    </source>
</evidence>
<dbReference type="GO" id="GO:0009279">
    <property type="term" value="C:cell outer membrane"/>
    <property type="evidence" value="ECO:0007669"/>
    <property type="project" value="UniProtKB-SubCell"/>
</dbReference>
<feature type="domain" description="SLBB" evidence="17">
    <location>
        <begin position="115"/>
        <end position="191"/>
    </location>
</feature>
<dbReference type="STRING" id="871325.SAMN05444349_1311"/>
<name>A0A1M5DV85_9BACE</name>
<dbReference type="InterPro" id="IPR019554">
    <property type="entry name" value="Soluble_ligand-bd"/>
</dbReference>
<keyword evidence="6" id="KW-0812">Transmembrane</keyword>
<evidence type="ECO:0000256" key="14">
    <source>
        <dbReference type="ARBA" id="ARBA00023288"/>
    </source>
</evidence>
<dbReference type="InterPro" id="IPR003715">
    <property type="entry name" value="Poly_export_N"/>
</dbReference>
<feature type="domain" description="Soluble ligand binding" evidence="16">
    <location>
        <begin position="283"/>
        <end position="336"/>
    </location>
</feature>
<evidence type="ECO:0000259" key="17">
    <source>
        <dbReference type="Pfam" id="PF22461"/>
    </source>
</evidence>
<keyword evidence="10" id="KW-0626">Porin</keyword>
<evidence type="ECO:0000256" key="12">
    <source>
        <dbReference type="ARBA" id="ARBA00023139"/>
    </source>
</evidence>
<feature type="non-terminal residue" evidence="18">
    <location>
        <position position="1"/>
    </location>
</feature>
<evidence type="ECO:0000256" key="11">
    <source>
        <dbReference type="ARBA" id="ARBA00023136"/>
    </source>
</evidence>
<keyword evidence="12" id="KW-0564">Palmitate</keyword>
<evidence type="ECO:0000256" key="9">
    <source>
        <dbReference type="ARBA" id="ARBA00023065"/>
    </source>
</evidence>
<dbReference type="Pfam" id="PF10531">
    <property type="entry name" value="SLBB"/>
    <property type="match status" value="3"/>
</dbReference>
<dbReference type="GO" id="GO:0006811">
    <property type="term" value="P:monoatomic ion transport"/>
    <property type="evidence" value="ECO:0007669"/>
    <property type="project" value="UniProtKB-KW"/>
</dbReference>
<evidence type="ECO:0000259" key="16">
    <source>
        <dbReference type="Pfam" id="PF10531"/>
    </source>
</evidence>
<evidence type="ECO:0000313" key="19">
    <source>
        <dbReference type="Proteomes" id="UP000184436"/>
    </source>
</evidence>
<sequence length="691" mass="76705">REDQVFGRNIFNTRNLTFEPSVNLATPSDYRLGPGDEVIIDIWGASQNTIRQAISPEGTINIQKIGPVSLSGLTVSEANDYLKQSLNKIYNGLNNNTDPSSDIRLTLGNIRTIQINIMGEVVQPGTYALSSFSTVFHALYRAGGVSNIGSLRNVQLVRNGKKITSIDVYEFIMKGNTQDDIRLQEGDVIIVPAYEVLVKISGKVKRPMRFEMKKDETLSTLIKYAGGFEADSYTRSLRVVRQNGQEYEVNTVKDIDYSVYQMRNGDVVTAEAILNRFTNKLEIRGAVYRPGIYQLSGKLNTIRELVNEAQGLTGDAFLNRSVLYRQREDLTTEVMPIDIKSIMDGTVPNIALMKNDILYIPSIHDLEDRGNITVHGEVAKPDSYPYADNMTLEDLIIQAGGLREAASTVRVDVTRRIKNPRSIVNNDTIGQMYTFSLKDGFVVDGQPGFVLQPYDEVYVRRSPGYQPQQNVAIEGQILFSGNYALTSREERLSDLINKAGGTTNYAYLRGAKLTRVANASEKKRMGDVIRLMRRQLGEAMIDSLGIEVENTFTVGIDLEKALANPRGSADIVLREGDIISIPKNTNTVTIDGAVMMPNTVSYLEGKDIDYYLNQSGGYSENAKKSKKFIVYMNGQITKVKGNGKKQIEPGCEIIVPSKSKKRTNIGEILGYATSFSTMGMMIASIANLIKK</sequence>
<keyword evidence="11" id="KW-0472">Membrane</keyword>
<feature type="domain" description="Soluble ligand binding" evidence="16">
    <location>
        <begin position="372"/>
        <end position="418"/>
    </location>
</feature>
<evidence type="ECO:0000256" key="6">
    <source>
        <dbReference type="ARBA" id="ARBA00022692"/>
    </source>
</evidence>
<dbReference type="Proteomes" id="UP000184436">
    <property type="component" value="Unassembled WGS sequence"/>
</dbReference>
<protein>
    <submittedName>
        <fullName evidence="18">Protein involved in polysaccharide export, contains SLBB domain of the beta-grasp fold</fullName>
    </submittedName>
</protein>
<reference evidence="18 19" key="1">
    <citation type="submission" date="2016-11" db="EMBL/GenBank/DDBJ databases">
        <authorList>
            <person name="Jaros S."/>
            <person name="Januszkiewicz K."/>
            <person name="Wedrychowicz H."/>
        </authorList>
    </citation>
    <scope>NUCLEOTIDE SEQUENCE [LARGE SCALE GENOMIC DNA]</scope>
    <source>
        <strain evidence="18 19">DSM 26883</strain>
    </source>
</reference>
<dbReference type="Pfam" id="PF22461">
    <property type="entry name" value="SLBB_2"/>
    <property type="match status" value="1"/>
</dbReference>
<keyword evidence="3" id="KW-0813">Transport</keyword>
<dbReference type="InterPro" id="IPR054765">
    <property type="entry name" value="SLBB_dom"/>
</dbReference>
<evidence type="ECO:0000256" key="5">
    <source>
        <dbReference type="ARBA" id="ARBA00022597"/>
    </source>
</evidence>
<dbReference type="PANTHER" id="PTHR33619:SF3">
    <property type="entry name" value="POLYSACCHARIDE EXPORT PROTEIN GFCE-RELATED"/>
    <property type="match status" value="1"/>
</dbReference>
<dbReference type="GO" id="GO:0015288">
    <property type="term" value="F:porin activity"/>
    <property type="evidence" value="ECO:0007669"/>
    <property type="project" value="UniProtKB-KW"/>
</dbReference>